<accession>A0A1H2CL40</accession>
<dbReference type="OrthoDB" id="3632511at2"/>
<dbReference type="AlphaFoldDB" id="A0A1H2CL40"/>
<evidence type="ECO:0000313" key="3">
    <source>
        <dbReference type="Proteomes" id="UP000198688"/>
    </source>
</evidence>
<sequence length="124" mass="12895">MTVSLLTRISLAAATGLLAASSLVTPAAAATGTGVLEGVFTTAAGLPVENVGVSVWLGDGTDVWTHLWTDSTGHFETDLPAGGYLLGFWSDDVSQWSPGQVDKDNAELYTVVEGETITVNEIQL</sequence>
<evidence type="ECO:0000313" key="2">
    <source>
        <dbReference type="EMBL" id="SDT70766.1"/>
    </source>
</evidence>
<evidence type="ECO:0008006" key="4">
    <source>
        <dbReference type="Google" id="ProtNLM"/>
    </source>
</evidence>
<protein>
    <recommendedName>
        <fullName evidence="4">Carboxypeptidase regulatory-like domain-containing protein</fullName>
    </recommendedName>
</protein>
<gene>
    <name evidence="2" type="ORF">SAMN04489716_6017</name>
</gene>
<keyword evidence="3" id="KW-1185">Reference proteome</keyword>
<dbReference type="EMBL" id="LT629758">
    <property type="protein sequence ID" value="SDT70766.1"/>
    <property type="molecule type" value="Genomic_DNA"/>
</dbReference>
<feature type="chain" id="PRO_5009271236" description="Carboxypeptidase regulatory-like domain-containing protein" evidence="1">
    <location>
        <begin position="30"/>
        <end position="124"/>
    </location>
</feature>
<keyword evidence="1" id="KW-0732">Signal</keyword>
<evidence type="ECO:0000256" key="1">
    <source>
        <dbReference type="SAM" id="SignalP"/>
    </source>
</evidence>
<dbReference type="InterPro" id="IPR013784">
    <property type="entry name" value="Carb-bd-like_fold"/>
</dbReference>
<name>A0A1H2CL40_9ACTN</name>
<organism evidence="2 3">
    <name type="scientific">Actinoplanes derwentensis</name>
    <dbReference type="NCBI Taxonomy" id="113562"/>
    <lineage>
        <taxon>Bacteria</taxon>
        <taxon>Bacillati</taxon>
        <taxon>Actinomycetota</taxon>
        <taxon>Actinomycetes</taxon>
        <taxon>Micromonosporales</taxon>
        <taxon>Micromonosporaceae</taxon>
        <taxon>Actinoplanes</taxon>
    </lineage>
</organism>
<dbReference type="RefSeq" id="WP_157751843.1">
    <property type="nucleotide sequence ID" value="NZ_BOMJ01000006.1"/>
</dbReference>
<dbReference type="STRING" id="113562.SAMN04489716_6017"/>
<feature type="signal peptide" evidence="1">
    <location>
        <begin position="1"/>
        <end position="29"/>
    </location>
</feature>
<dbReference type="Proteomes" id="UP000198688">
    <property type="component" value="Chromosome I"/>
</dbReference>
<reference evidence="2 3" key="1">
    <citation type="submission" date="2016-10" db="EMBL/GenBank/DDBJ databases">
        <authorList>
            <person name="de Groot N.N."/>
        </authorList>
    </citation>
    <scope>NUCLEOTIDE SEQUENCE [LARGE SCALE GENOMIC DNA]</scope>
    <source>
        <strain evidence="2 3">DSM 43941</strain>
    </source>
</reference>
<proteinExistence type="predicted"/>
<dbReference type="GO" id="GO:0030246">
    <property type="term" value="F:carbohydrate binding"/>
    <property type="evidence" value="ECO:0007669"/>
    <property type="project" value="InterPro"/>
</dbReference>
<dbReference type="SUPFAM" id="SSF49452">
    <property type="entry name" value="Starch-binding domain-like"/>
    <property type="match status" value="1"/>
</dbReference>